<protein>
    <recommendedName>
        <fullName evidence="3">BTB domain-containing protein</fullName>
    </recommendedName>
</protein>
<evidence type="ECO:0000313" key="2">
    <source>
        <dbReference type="Proteomes" id="UP000807306"/>
    </source>
</evidence>
<sequence>MTASQQQSTDLDSDPIIVPTDGASVTQRHPLYYIELVLFKVDTTLYRVQKHGFLYSNPKFFDRFNVPSDNNSDASDSNPIELNGVTSQAFEGLMVVLYPMNGNVPTYEAWLGALELATQWDMPDIRTRAIDALTNLHQNGSSTNTEIINLAKKYGIKTWLKDEYVKLVQNHSTRLEDLVGLLDNETLMRIFATQSYLFQDLTPPTTEASIICNNCTGGHGFTHCDKCCYQKGRYSTSTRNCDNCRNNKAWVFCELYCPRQHKPQVGLQDRAKVEAEIDRVFTAEFSFMGGIATVGSDPH</sequence>
<dbReference type="Gene3D" id="3.30.710.10">
    <property type="entry name" value="Potassium Channel Kv1.1, Chain A"/>
    <property type="match status" value="1"/>
</dbReference>
<gene>
    <name evidence="1" type="ORF">CPB83DRAFT_857922</name>
</gene>
<dbReference type="OrthoDB" id="2367075at2759"/>
<name>A0A9P6EC21_9AGAR</name>
<proteinExistence type="predicted"/>
<accession>A0A9P6EC21</accession>
<dbReference type="Proteomes" id="UP000807306">
    <property type="component" value="Unassembled WGS sequence"/>
</dbReference>
<dbReference type="AlphaFoldDB" id="A0A9P6EC21"/>
<keyword evidence="2" id="KW-1185">Reference proteome</keyword>
<reference evidence="1" key="1">
    <citation type="submission" date="2020-11" db="EMBL/GenBank/DDBJ databases">
        <authorList>
            <consortium name="DOE Joint Genome Institute"/>
            <person name="Ahrendt S."/>
            <person name="Riley R."/>
            <person name="Andreopoulos W."/>
            <person name="Labutti K."/>
            <person name="Pangilinan J."/>
            <person name="Ruiz-Duenas F.J."/>
            <person name="Barrasa J.M."/>
            <person name="Sanchez-Garcia M."/>
            <person name="Camarero S."/>
            <person name="Miyauchi S."/>
            <person name="Serrano A."/>
            <person name="Linde D."/>
            <person name="Babiker R."/>
            <person name="Drula E."/>
            <person name="Ayuso-Fernandez I."/>
            <person name="Pacheco R."/>
            <person name="Padilla G."/>
            <person name="Ferreira P."/>
            <person name="Barriuso J."/>
            <person name="Kellner H."/>
            <person name="Castanera R."/>
            <person name="Alfaro M."/>
            <person name="Ramirez L."/>
            <person name="Pisabarro A.G."/>
            <person name="Kuo A."/>
            <person name="Tritt A."/>
            <person name="Lipzen A."/>
            <person name="He G."/>
            <person name="Yan M."/>
            <person name="Ng V."/>
            <person name="Cullen D."/>
            <person name="Martin F."/>
            <person name="Rosso M.-N."/>
            <person name="Henrissat B."/>
            <person name="Hibbett D."/>
            <person name="Martinez A.T."/>
            <person name="Grigoriev I.V."/>
        </authorList>
    </citation>
    <scope>NUCLEOTIDE SEQUENCE</scope>
    <source>
        <strain evidence="1">CBS 506.95</strain>
    </source>
</reference>
<dbReference type="InterPro" id="IPR011333">
    <property type="entry name" value="SKP1/BTB/POZ_sf"/>
</dbReference>
<evidence type="ECO:0000313" key="1">
    <source>
        <dbReference type="EMBL" id="KAF9526327.1"/>
    </source>
</evidence>
<evidence type="ECO:0008006" key="3">
    <source>
        <dbReference type="Google" id="ProtNLM"/>
    </source>
</evidence>
<organism evidence="1 2">
    <name type="scientific">Crepidotus variabilis</name>
    <dbReference type="NCBI Taxonomy" id="179855"/>
    <lineage>
        <taxon>Eukaryota</taxon>
        <taxon>Fungi</taxon>
        <taxon>Dikarya</taxon>
        <taxon>Basidiomycota</taxon>
        <taxon>Agaricomycotina</taxon>
        <taxon>Agaricomycetes</taxon>
        <taxon>Agaricomycetidae</taxon>
        <taxon>Agaricales</taxon>
        <taxon>Agaricineae</taxon>
        <taxon>Crepidotaceae</taxon>
        <taxon>Crepidotus</taxon>
    </lineage>
</organism>
<dbReference type="EMBL" id="MU157872">
    <property type="protein sequence ID" value="KAF9526327.1"/>
    <property type="molecule type" value="Genomic_DNA"/>
</dbReference>
<comment type="caution">
    <text evidence="1">The sequence shown here is derived from an EMBL/GenBank/DDBJ whole genome shotgun (WGS) entry which is preliminary data.</text>
</comment>